<reference evidence="3 4" key="1">
    <citation type="submission" date="2024-11" db="EMBL/GenBank/DDBJ databases">
        <title>A near-complete genome assembly of Cinchona calisaya.</title>
        <authorList>
            <person name="Lian D.C."/>
            <person name="Zhao X.W."/>
            <person name="Wei L."/>
        </authorList>
    </citation>
    <scope>NUCLEOTIDE SEQUENCE [LARGE SCALE GENOMIC DNA]</scope>
    <source>
        <tissue evidence="3">Nenye</tissue>
    </source>
</reference>
<dbReference type="PANTHER" id="PTHR34048">
    <property type="entry name" value="LOW-DENSITY RECEPTOR-LIKE PROTEIN"/>
    <property type="match status" value="1"/>
</dbReference>
<name>A0ABD2YEP6_9GENT</name>
<evidence type="ECO:0000313" key="4">
    <source>
        <dbReference type="Proteomes" id="UP001630127"/>
    </source>
</evidence>
<dbReference type="Proteomes" id="UP001630127">
    <property type="component" value="Unassembled WGS sequence"/>
</dbReference>
<sequence>MSTLSNSLLLSKKNPPILSSSGSYLKTVEHCMGGAVPTNLSFDLRQTGKSSISKRVLTVHAGYGDGRRSSTGNLFIGGFILGGLVIGTLGCVYAPQISRALAGTDKKDIMRKLPKFIYDEDKALEKQRKKLSEKIEQLNFAIDNVSNQMRSENSPNGTDVNSDELEALT</sequence>
<keyword evidence="2" id="KW-0812">Transmembrane</keyword>
<keyword evidence="2" id="KW-1133">Transmembrane helix</keyword>
<gene>
    <name evidence="3" type="ORF">ACH5RR_035349</name>
</gene>
<feature type="region of interest" description="Disordered" evidence="1">
    <location>
        <begin position="146"/>
        <end position="169"/>
    </location>
</feature>
<feature type="transmembrane region" description="Helical" evidence="2">
    <location>
        <begin position="74"/>
        <end position="94"/>
    </location>
</feature>
<evidence type="ECO:0000256" key="2">
    <source>
        <dbReference type="SAM" id="Phobius"/>
    </source>
</evidence>
<evidence type="ECO:0000313" key="3">
    <source>
        <dbReference type="EMBL" id="KAL3505508.1"/>
    </source>
</evidence>
<evidence type="ECO:0000256" key="1">
    <source>
        <dbReference type="SAM" id="MobiDB-lite"/>
    </source>
</evidence>
<accession>A0ABD2YEP6</accession>
<dbReference type="InterPro" id="IPR040377">
    <property type="entry name" value="Ssl2009-like"/>
</dbReference>
<protein>
    <submittedName>
        <fullName evidence="3">Uncharacterized protein</fullName>
    </submittedName>
</protein>
<organism evidence="3 4">
    <name type="scientific">Cinchona calisaya</name>
    <dbReference type="NCBI Taxonomy" id="153742"/>
    <lineage>
        <taxon>Eukaryota</taxon>
        <taxon>Viridiplantae</taxon>
        <taxon>Streptophyta</taxon>
        <taxon>Embryophyta</taxon>
        <taxon>Tracheophyta</taxon>
        <taxon>Spermatophyta</taxon>
        <taxon>Magnoliopsida</taxon>
        <taxon>eudicotyledons</taxon>
        <taxon>Gunneridae</taxon>
        <taxon>Pentapetalae</taxon>
        <taxon>asterids</taxon>
        <taxon>lamiids</taxon>
        <taxon>Gentianales</taxon>
        <taxon>Rubiaceae</taxon>
        <taxon>Cinchonoideae</taxon>
        <taxon>Cinchoneae</taxon>
        <taxon>Cinchona</taxon>
    </lineage>
</organism>
<dbReference type="PANTHER" id="PTHR34048:SF5">
    <property type="entry name" value="INNER MEMBRANE LOCALIZED PROTEIN"/>
    <property type="match status" value="1"/>
</dbReference>
<feature type="compositionally biased region" description="Polar residues" evidence="1">
    <location>
        <begin position="146"/>
        <end position="160"/>
    </location>
</feature>
<dbReference type="EMBL" id="JBJUIK010000014">
    <property type="protein sequence ID" value="KAL3505508.1"/>
    <property type="molecule type" value="Genomic_DNA"/>
</dbReference>
<comment type="caution">
    <text evidence="3">The sequence shown here is derived from an EMBL/GenBank/DDBJ whole genome shotgun (WGS) entry which is preliminary data.</text>
</comment>
<dbReference type="AlphaFoldDB" id="A0ABD2YEP6"/>
<keyword evidence="2" id="KW-0472">Membrane</keyword>
<proteinExistence type="predicted"/>
<keyword evidence="4" id="KW-1185">Reference proteome</keyword>